<name>X1TIK5_9ZZZZ</name>
<feature type="non-terminal residue" evidence="1">
    <location>
        <position position="262"/>
    </location>
</feature>
<organism evidence="1">
    <name type="scientific">marine sediment metagenome</name>
    <dbReference type="NCBI Taxonomy" id="412755"/>
    <lineage>
        <taxon>unclassified sequences</taxon>
        <taxon>metagenomes</taxon>
        <taxon>ecological metagenomes</taxon>
    </lineage>
</organism>
<feature type="non-terminal residue" evidence="1">
    <location>
        <position position="1"/>
    </location>
</feature>
<reference evidence="1" key="1">
    <citation type="journal article" date="2014" name="Front. Microbiol.">
        <title>High frequency of phylogenetically diverse reductive dehalogenase-homologous genes in deep subseafloor sedimentary metagenomes.</title>
        <authorList>
            <person name="Kawai M."/>
            <person name="Futagami T."/>
            <person name="Toyoda A."/>
            <person name="Takaki Y."/>
            <person name="Nishi S."/>
            <person name="Hori S."/>
            <person name="Arai W."/>
            <person name="Tsubouchi T."/>
            <person name="Morono Y."/>
            <person name="Uchiyama I."/>
            <person name="Ito T."/>
            <person name="Fujiyama A."/>
            <person name="Inagaki F."/>
            <person name="Takami H."/>
        </authorList>
    </citation>
    <scope>NUCLEOTIDE SEQUENCE</scope>
    <source>
        <strain evidence="1">Expedition CK06-06</strain>
    </source>
</reference>
<gene>
    <name evidence="1" type="ORF">S12H4_41261</name>
</gene>
<comment type="caution">
    <text evidence="1">The sequence shown here is derived from an EMBL/GenBank/DDBJ whole genome shotgun (WGS) entry which is preliminary data.</text>
</comment>
<dbReference type="AlphaFoldDB" id="X1TIK5"/>
<dbReference type="EMBL" id="BARW01025126">
    <property type="protein sequence ID" value="GAJ05148.1"/>
    <property type="molecule type" value="Genomic_DNA"/>
</dbReference>
<accession>X1TIK5</accession>
<proteinExistence type="predicted"/>
<sequence length="262" mass="29901">AEPTGQWATAMLLNTGAEIVGGTVAQSAKPLTRHVTYASEKLFQSLKIDATMASNLFARNKLDIEDFNERMAWQGFNPRERDFAFEGVMPYPSIPDIMSWARYHSDYKDINAAVLSKFRVHDDDFDLWEWLSYQRITTVQAQTLLKRGDMDDDRFFNEIGNIGWQDIHHKALKDLAYILPNSMLLVQGGLVQGLDDKTILENISKGDVHPDYAKTYLDAVLTKPASIDLMAYYLRKDPSLSTLEQELKKIGVHPDYTELYKT</sequence>
<protein>
    <submittedName>
        <fullName evidence="1">Uncharacterized protein</fullName>
    </submittedName>
</protein>
<evidence type="ECO:0000313" key="1">
    <source>
        <dbReference type="EMBL" id="GAJ05148.1"/>
    </source>
</evidence>